<evidence type="ECO:0000256" key="1">
    <source>
        <dbReference type="ARBA" id="ARBA00022737"/>
    </source>
</evidence>
<evidence type="ECO:0000313" key="7">
    <source>
        <dbReference type="Proteomes" id="UP000009168"/>
    </source>
</evidence>
<dbReference type="GeneID" id="7836164"/>
<evidence type="ECO:0000256" key="2">
    <source>
        <dbReference type="ARBA" id="ARBA00023043"/>
    </source>
</evidence>
<keyword evidence="1" id="KW-0677">Repeat</keyword>
<accession>Q24IA3</accession>
<evidence type="ECO:0000313" key="6">
    <source>
        <dbReference type="EMBL" id="EAS07494.2"/>
    </source>
</evidence>
<dbReference type="EMBL" id="GG662225">
    <property type="protein sequence ID" value="EAS07494.2"/>
    <property type="molecule type" value="Genomic_DNA"/>
</dbReference>
<dbReference type="STRING" id="312017.Q24IA3"/>
<dbReference type="InParanoid" id="Q24IA3"/>
<feature type="repeat" description="ANK" evidence="3">
    <location>
        <begin position="1367"/>
        <end position="1399"/>
    </location>
</feature>
<name>Q24IA3_TETTS</name>
<feature type="repeat" description="ANK" evidence="3">
    <location>
        <begin position="1334"/>
        <end position="1366"/>
    </location>
</feature>
<keyword evidence="4" id="KW-0175">Coiled coil</keyword>
<keyword evidence="7" id="KW-1185">Reference proteome</keyword>
<feature type="region of interest" description="Disordered" evidence="5">
    <location>
        <begin position="951"/>
        <end position="970"/>
    </location>
</feature>
<dbReference type="SMART" id="SM00248">
    <property type="entry name" value="ANK"/>
    <property type="match status" value="2"/>
</dbReference>
<reference evidence="7" key="1">
    <citation type="journal article" date="2006" name="PLoS Biol.">
        <title>Macronuclear genome sequence of the ciliate Tetrahymena thermophila, a model eukaryote.</title>
        <authorList>
            <person name="Eisen J.A."/>
            <person name="Coyne R.S."/>
            <person name="Wu M."/>
            <person name="Wu D."/>
            <person name="Thiagarajan M."/>
            <person name="Wortman J.R."/>
            <person name="Badger J.H."/>
            <person name="Ren Q."/>
            <person name="Amedeo P."/>
            <person name="Jones K.M."/>
            <person name="Tallon L.J."/>
            <person name="Delcher A.L."/>
            <person name="Salzberg S.L."/>
            <person name="Silva J.C."/>
            <person name="Haas B.J."/>
            <person name="Majoros W.H."/>
            <person name="Farzad M."/>
            <person name="Carlton J.M."/>
            <person name="Smith R.K. Jr."/>
            <person name="Garg J."/>
            <person name="Pearlman R.E."/>
            <person name="Karrer K.M."/>
            <person name="Sun L."/>
            <person name="Manning G."/>
            <person name="Elde N.C."/>
            <person name="Turkewitz A.P."/>
            <person name="Asai D.J."/>
            <person name="Wilkes D.E."/>
            <person name="Wang Y."/>
            <person name="Cai H."/>
            <person name="Collins K."/>
            <person name="Stewart B.A."/>
            <person name="Lee S.R."/>
            <person name="Wilamowska K."/>
            <person name="Weinberg Z."/>
            <person name="Ruzzo W.L."/>
            <person name="Wloga D."/>
            <person name="Gaertig J."/>
            <person name="Frankel J."/>
            <person name="Tsao C.-C."/>
            <person name="Gorovsky M.A."/>
            <person name="Keeling P.J."/>
            <person name="Waller R.F."/>
            <person name="Patron N.J."/>
            <person name="Cherry J.M."/>
            <person name="Stover N.A."/>
            <person name="Krieger C.J."/>
            <person name="del Toro C."/>
            <person name="Ryder H.F."/>
            <person name="Williamson S.C."/>
            <person name="Barbeau R.A."/>
            <person name="Hamilton E.P."/>
            <person name="Orias E."/>
        </authorList>
    </citation>
    <scope>NUCLEOTIDE SEQUENCE [LARGE SCALE GENOMIC DNA]</scope>
    <source>
        <strain evidence="7">SB210</strain>
    </source>
</reference>
<dbReference type="Pfam" id="PF12796">
    <property type="entry name" value="Ank_2"/>
    <property type="match status" value="1"/>
</dbReference>
<dbReference type="PROSITE" id="PS50297">
    <property type="entry name" value="ANK_REP_REGION"/>
    <property type="match status" value="2"/>
</dbReference>
<feature type="coiled-coil region" evidence="4">
    <location>
        <begin position="540"/>
        <end position="590"/>
    </location>
</feature>
<feature type="compositionally biased region" description="Polar residues" evidence="5">
    <location>
        <begin position="1058"/>
        <end position="1068"/>
    </location>
</feature>
<gene>
    <name evidence="6" type="ORF">TTHERM_01035570</name>
</gene>
<evidence type="ECO:0000256" key="5">
    <source>
        <dbReference type="SAM" id="MobiDB-lite"/>
    </source>
</evidence>
<dbReference type="InterPro" id="IPR002110">
    <property type="entry name" value="Ankyrin_rpt"/>
</dbReference>
<dbReference type="OrthoDB" id="430364at2759"/>
<evidence type="ECO:0000256" key="4">
    <source>
        <dbReference type="SAM" id="Coils"/>
    </source>
</evidence>
<dbReference type="SUPFAM" id="SSF48403">
    <property type="entry name" value="Ankyrin repeat"/>
    <property type="match status" value="1"/>
</dbReference>
<dbReference type="eggNOG" id="KOG4177">
    <property type="taxonomic scope" value="Eukaryota"/>
</dbReference>
<dbReference type="InterPro" id="IPR036770">
    <property type="entry name" value="Ankyrin_rpt-contain_sf"/>
</dbReference>
<keyword evidence="2 3" id="KW-0040">ANK repeat</keyword>
<evidence type="ECO:0000256" key="3">
    <source>
        <dbReference type="PROSITE-ProRule" id="PRU00023"/>
    </source>
</evidence>
<dbReference type="KEGG" id="tet:TTHERM_01035570"/>
<dbReference type="PROSITE" id="PS50088">
    <property type="entry name" value="ANK_REPEAT"/>
    <property type="match status" value="2"/>
</dbReference>
<dbReference type="Gene3D" id="1.25.40.20">
    <property type="entry name" value="Ankyrin repeat-containing domain"/>
    <property type="match status" value="2"/>
</dbReference>
<protein>
    <submittedName>
        <fullName evidence="6">IQ calmodulin-binding motif protein</fullName>
    </submittedName>
</protein>
<feature type="compositionally biased region" description="Polar residues" evidence="5">
    <location>
        <begin position="1086"/>
        <end position="1097"/>
    </location>
</feature>
<proteinExistence type="predicted"/>
<feature type="compositionally biased region" description="Low complexity" evidence="5">
    <location>
        <begin position="1259"/>
        <end position="1272"/>
    </location>
</feature>
<dbReference type="Proteomes" id="UP000009168">
    <property type="component" value="Unassembled WGS sequence"/>
</dbReference>
<feature type="region of interest" description="Disordered" evidence="5">
    <location>
        <begin position="1058"/>
        <end position="1097"/>
    </location>
</feature>
<dbReference type="RefSeq" id="XP_001027736.2">
    <property type="nucleotide sequence ID" value="XM_001027736.2"/>
</dbReference>
<organism evidence="6 7">
    <name type="scientific">Tetrahymena thermophila (strain SB210)</name>
    <dbReference type="NCBI Taxonomy" id="312017"/>
    <lineage>
        <taxon>Eukaryota</taxon>
        <taxon>Sar</taxon>
        <taxon>Alveolata</taxon>
        <taxon>Ciliophora</taxon>
        <taxon>Intramacronucleata</taxon>
        <taxon>Oligohymenophorea</taxon>
        <taxon>Hymenostomatida</taxon>
        <taxon>Tetrahymenina</taxon>
        <taxon>Tetrahymenidae</taxon>
        <taxon>Tetrahymena</taxon>
    </lineage>
</organism>
<dbReference type="PANTHER" id="PTHR24171">
    <property type="entry name" value="ANKYRIN REPEAT DOMAIN-CONTAINING PROTEIN 39-RELATED"/>
    <property type="match status" value="1"/>
</dbReference>
<sequence length="1484" mass="173218">MSINQPVFHYKSAVTLQKLQDFQSRPLDPFDLENIDQFEQKFKNFSLKFQQETFPETLKSNQKDQSKPQRRKTIHQKFASQDSLFSNTVTTTLHNIPQQNNGILKQQKSQKHLKTQSLVSFEEPLTVTLNQSHQNSKKDQPLNGLIDQKFKLMLQKNTQKENPVVQYFGNQLIATVFQSLIIKTIEEKFHIKINMDCDIPISSNVLKMFDLSTVVINNLKGFDSKMDYIYSTMCKKVDTLLQNFDEKTNQKEATILKQESKFKQQIKSVQADHFTWLKLKASHDTLKKKLRQMIVEKLIEYENLLKIQEVIEKKQNLKDEGKLDDANKTFSDLKNLKLISSKEVFKNMSTYGNHKIKLYLSRLGITKYPDEKHPTSKINKLKSKRSNSEDKMFVYPYEQDSSNKNKLNQSQLLNQTTGIKGFQNEEMNEENYWTQEREDEFQKYRSQKKFIYSNEVVSSNWNDVGFLPFVQRYILEYKKSIQRDTLLDRYQGGEWLTEDELKFLANTSELLNSCVDKDFMQKAVNIVNPDLIDNMELGLAEQILSNYEDAKQAIKKARQKFINQKQEQQQEWLRDQYEKAQNQIKKIQNAKFYRRYYRIFTVLLDKMEKEQKFADKLPENIHGAEYLNQYLLGNSSEKDTIQKIYKVGKLNEYEFKRYIQRKKQEKEEKQESDKQAIRFKKLSKPISYTNDEFIKNMKRRKYHPSSKIFIEKHNSSSDEDLRKDLTIEQQEQKRYNSTKKSLIKKQEIEKYELNLKTVDLLKEKQNFKTFYSGGPQKQQNQLTIYDRYRATGKNIATQQEMRSILIIQKRFRAFLKRKQLVQFLRANQIKKDYQYKHIIDQIQMNPNQIHLIMKDTFNPAKPSIDDIQLQISKKHHSQQVRGSFLRNMSRSNSMISAKGGDRSFTFMSQKHTRNPSLNILVPQNQNHQDQNKSPLTENISPIIEKITYINPSTPINQSKSPQNQALRSNSGHNNQKFIQLNQGSNHYFSSYLKMQQEMAETYKRIQAQSASQNFIQNKAKSEYHDNLYGNEAVSTQFSTNKKQDHTFANLSSHFAENNNKDYLNSKQSVKSDEDEDETGDKCDINFQRSNNHQQSPTIKINQQTFNNNLYQQKRASLLFKIPSSAVKINKYIDTKNVIQQFALKELLMPKTPKENLLLSNKNLQQKAATSKITDAFNKKQNESIQNFNKIDRSYSQLISHNNSTLPSSQISQFLFQTPTSSAQTSQKAIDKVSSQNQISCLQSSKQIENTFQPSHDNSSEQQEINNSSLSSEMIPNIPPQKIPNVKDLDPPLNYQRPTIKQQRLLAAAAENKLQLIINSGFIFYENDLNVRDMQGNTPLHLAAKNSHFQFASWLLSKKANPNLRNINGWTPLHFAFQANKLEGVMLIQTHGGDLNILNKKGETPLALGSQKLLSLLGLQKGVVNVRQDEESFQKGYLNSFNNNALLEKKNKYNEFVNGEAQFQANKLKSNFQKIVTDKNVNSFN</sequence>
<feature type="region of interest" description="Disordered" evidence="5">
    <location>
        <begin position="54"/>
        <end position="73"/>
    </location>
</feature>
<feature type="region of interest" description="Disordered" evidence="5">
    <location>
        <begin position="1250"/>
        <end position="1286"/>
    </location>
</feature>
<dbReference type="PROSITE" id="PS50096">
    <property type="entry name" value="IQ"/>
    <property type="match status" value="1"/>
</dbReference>
<dbReference type="HOGENOM" id="CLU_265330_0_0_1"/>